<evidence type="ECO:0008006" key="3">
    <source>
        <dbReference type="Google" id="ProtNLM"/>
    </source>
</evidence>
<accession>A0A1N7BS86</accession>
<evidence type="ECO:0000313" key="2">
    <source>
        <dbReference type="Proteomes" id="UP000186096"/>
    </source>
</evidence>
<dbReference type="OrthoDB" id="3539884at2"/>
<keyword evidence="2" id="KW-1185">Reference proteome</keyword>
<sequence>MKAKKLVALTMCLPLLLAGCTEERRLPSTDDEVTKRDAALVAVVQCLVDHGEVPSAHLEHQPWLRDKKVQPGAELVTWRSDHEETVYAGKTLQVWEDEATAGWPGWRCPL</sequence>
<dbReference type="RefSeq" id="WP_076435480.1">
    <property type="nucleotide sequence ID" value="NZ_FTNI01000010.1"/>
</dbReference>
<reference evidence="2" key="1">
    <citation type="submission" date="2017-01" db="EMBL/GenBank/DDBJ databases">
        <authorList>
            <person name="Varghese N."/>
            <person name="Submissions S."/>
        </authorList>
    </citation>
    <scope>NUCLEOTIDE SEQUENCE [LARGE SCALE GENOMIC DNA]</scope>
    <source>
        <strain evidence="2">ATCC 12950</strain>
    </source>
</reference>
<evidence type="ECO:0000313" key="1">
    <source>
        <dbReference type="EMBL" id="SIR54249.1"/>
    </source>
</evidence>
<protein>
    <recommendedName>
        <fullName evidence="3">Lipoprotein</fullName>
    </recommendedName>
</protein>
<name>A0A1N7BS86_9ACTN</name>
<organism evidence="1 2">
    <name type="scientific">Microbispora rosea</name>
    <dbReference type="NCBI Taxonomy" id="58117"/>
    <lineage>
        <taxon>Bacteria</taxon>
        <taxon>Bacillati</taxon>
        <taxon>Actinomycetota</taxon>
        <taxon>Actinomycetes</taxon>
        <taxon>Streptosporangiales</taxon>
        <taxon>Streptosporangiaceae</taxon>
        <taxon>Microbispora</taxon>
    </lineage>
</organism>
<proteinExistence type="predicted"/>
<dbReference type="AlphaFoldDB" id="A0A1N7BS86"/>
<dbReference type="PROSITE" id="PS51257">
    <property type="entry name" value="PROKAR_LIPOPROTEIN"/>
    <property type="match status" value="1"/>
</dbReference>
<dbReference type="EMBL" id="FTNI01000010">
    <property type="protein sequence ID" value="SIR54249.1"/>
    <property type="molecule type" value="Genomic_DNA"/>
</dbReference>
<dbReference type="STRING" id="58117.SAMN05421833_110152"/>
<dbReference type="Proteomes" id="UP000186096">
    <property type="component" value="Unassembled WGS sequence"/>
</dbReference>
<gene>
    <name evidence="1" type="ORF">SAMN05421833_110152</name>
</gene>